<evidence type="ECO:0000313" key="13">
    <source>
        <dbReference type="Proteomes" id="UP000014071"/>
    </source>
</evidence>
<evidence type="ECO:0000256" key="7">
    <source>
        <dbReference type="ARBA" id="ARBA00023180"/>
    </source>
</evidence>
<dbReference type="GO" id="GO:0006078">
    <property type="term" value="P:(1-&gt;6)-beta-D-glucan biosynthetic process"/>
    <property type="evidence" value="ECO:0007669"/>
    <property type="project" value="TreeGrafter"/>
</dbReference>
<keyword evidence="12" id="KW-0378">Hydrolase</keyword>
<dbReference type="AlphaFoldDB" id="R9P8F8"/>
<dbReference type="GO" id="GO:0005789">
    <property type="term" value="C:endoplasmic reticulum membrane"/>
    <property type="evidence" value="ECO:0007669"/>
    <property type="project" value="TreeGrafter"/>
</dbReference>
<dbReference type="GeneID" id="24110522"/>
<proteinExistence type="inferred from homology"/>
<dbReference type="FunFam" id="2.60.120.200:FF:000140">
    <property type="entry name" value="Beta-glucan synthesis-associated protein"/>
    <property type="match status" value="1"/>
</dbReference>
<evidence type="ECO:0000256" key="2">
    <source>
        <dbReference type="ARBA" id="ARBA00010962"/>
    </source>
</evidence>
<keyword evidence="6 10" id="KW-0472">Membrane</keyword>
<comment type="subcellular location">
    <subcellularLocation>
        <location evidence="1">Membrane</location>
        <topology evidence="1">Single-pass type II membrane protein</topology>
    </subcellularLocation>
</comment>
<dbReference type="SUPFAM" id="SSF49899">
    <property type="entry name" value="Concanavalin A-like lectins/glucanases"/>
    <property type="match status" value="1"/>
</dbReference>
<keyword evidence="3 10" id="KW-0812">Transmembrane</keyword>
<dbReference type="STRING" id="1305764.R9P8F8"/>
<dbReference type="Pfam" id="PF03935">
    <property type="entry name" value="SKN1_KRE6_Sbg1"/>
    <property type="match status" value="1"/>
</dbReference>
<feature type="region of interest" description="Disordered" evidence="9">
    <location>
        <begin position="64"/>
        <end position="88"/>
    </location>
</feature>
<keyword evidence="7" id="KW-0325">Glycoprotein</keyword>
<evidence type="ECO:0000256" key="9">
    <source>
        <dbReference type="SAM" id="MobiDB-lite"/>
    </source>
</evidence>
<keyword evidence="4" id="KW-0735">Signal-anchor</keyword>
<comment type="similarity">
    <text evidence="2">Belongs to the SKN1/KRE6 family.</text>
</comment>
<dbReference type="OrthoDB" id="412647at2759"/>
<feature type="region of interest" description="Disordered" evidence="9">
    <location>
        <begin position="1"/>
        <end position="51"/>
    </location>
</feature>
<keyword evidence="8" id="KW-0961">Cell wall biogenesis/degradation</keyword>
<dbReference type="GO" id="GO:0005886">
    <property type="term" value="C:plasma membrane"/>
    <property type="evidence" value="ECO:0007669"/>
    <property type="project" value="TreeGrafter"/>
</dbReference>
<evidence type="ECO:0000256" key="4">
    <source>
        <dbReference type="ARBA" id="ARBA00022968"/>
    </source>
</evidence>
<organism evidence="12 13">
    <name type="scientific">Pseudozyma hubeiensis (strain SY62)</name>
    <name type="common">Yeast</name>
    <dbReference type="NCBI Taxonomy" id="1305764"/>
    <lineage>
        <taxon>Eukaryota</taxon>
        <taxon>Fungi</taxon>
        <taxon>Dikarya</taxon>
        <taxon>Basidiomycota</taxon>
        <taxon>Ustilaginomycotina</taxon>
        <taxon>Ustilaginomycetes</taxon>
        <taxon>Ustilaginales</taxon>
        <taxon>Ustilaginaceae</taxon>
        <taxon>Pseudozyma</taxon>
    </lineage>
</organism>
<accession>R9P8F8</accession>
<feature type="domain" description="GH16" evidence="11">
    <location>
        <begin position="189"/>
        <end position="573"/>
    </location>
</feature>
<dbReference type="GO" id="GO:0031505">
    <property type="term" value="P:fungal-type cell wall organization"/>
    <property type="evidence" value="ECO:0007669"/>
    <property type="project" value="TreeGrafter"/>
</dbReference>
<dbReference type="InterPro" id="IPR000757">
    <property type="entry name" value="Beta-glucanase-like"/>
</dbReference>
<dbReference type="EMBL" id="DF238810">
    <property type="protein sequence ID" value="GAC97656.1"/>
    <property type="molecule type" value="Genomic_DNA"/>
</dbReference>
<feature type="compositionally biased region" description="Polar residues" evidence="9">
    <location>
        <begin position="67"/>
        <end position="88"/>
    </location>
</feature>
<dbReference type="RefSeq" id="XP_012191243.1">
    <property type="nucleotide sequence ID" value="XM_012335853.1"/>
</dbReference>
<sequence length="621" mass="69005">MFEPRKRPEPITAVDRSRNNRLPRLLTDPTALSRRPPITTDYSSESAGSINTSSSSLLKHLYHKTSPSRSRSATQLRPEAQSSVADNLSKQGDTRTWLYECGPDDDDWLHVPGVERRRKYSSYFKISLRGVFNLGSLVILVSSLLMLFAGYPILYHFLAPNSDHKSSSFFGLGGTNGSGQVPVLPLFSLIDADTPAPSRRWTNPLDNSSYHLVFSDEFEVPGRTFWPGDDPFWQAVDLNYWVTGDFEWYSPEAVNTSHGFLNIWLTEHPTHNLNFQSGMLLQSWNKFCFQGGYIETSVILPGSHTMQGFWPAIWLLGNLGRAGYAGTTQGMWPYSYSSCDVGTMPNQTYANKTAPEAAVNAHGLYSKNYDHKISFLEGQRCSACTCANEDHPGPNVGVGRSSPEIDVFETQVNAGHGGASQSFQIAPFDANYTWDQSPSSATLWSTDTQFNSYTGGVYQEPVSGVHPIPDTAYALSGGTPVKMGVQYDPDWNGDGGGSITWFVDGQATWTLQGASLRPNPATEIGQRIIPTEPMALVINLALSDGFQKIQWADIEFPAAMKVDYIRVYQRDGQEDRISCDPADHPTAKYIQDHMDVYGNQNLTKWPQEKYPWPKSSFLGQC</sequence>
<dbReference type="Gene3D" id="2.60.120.200">
    <property type="match status" value="2"/>
</dbReference>
<dbReference type="InterPro" id="IPR013320">
    <property type="entry name" value="ConA-like_dom_sf"/>
</dbReference>
<dbReference type="PROSITE" id="PS51762">
    <property type="entry name" value="GH16_2"/>
    <property type="match status" value="1"/>
</dbReference>
<dbReference type="PANTHER" id="PTHR31361">
    <property type="entry name" value="BETA-GLUCAN SYNTHESIS-ASSOCIATED PROTEIN KRE6-RELATED"/>
    <property type="match status" value="1"/>
</dbReference>
<feature type="compositionally biased region" description="Polar residues" evidence="9">
    <location>
        <begin position="40"/>
        <end position="51"/>
    </location>
</feature>
<dbReference type="PANTHER" id="PTHR31361:SF15">
    <property type="entry name" value="GH16 DOMAIN-CONTAINING PROTEIN"/>
    <property type="match status" value="1"/>
</dbReference>
<reference evidence="13" key="1">
    <citation type="journal article" date="2013" name="Genome Announc.">
        <title>Draft genome sequence of the basidiomycetous yeast-like fungus Pseudozyma hubeiensis SY62, which produces an abundant amount of the biosurfactant mannosylerythritol lipids.</title>
        <authorList>
            <person name="Konishi M."/>
            <person name="Hatada Y."/>
            <person name="Horiuchi J."/>
        </authorList>
    </citation>
    <scope>NUCLEOTIDE SEQUENCE [LARGE SCALE GENOMIC DNA]</scope>
    <source>
        <strain evidence="13">SY62</strain>
    </source>
</reference>
<protein>
    <submittedName>
        <fullName evidence="12">Glycoside hydrolase</fullName>
    </submittedName>
</protein>
<evidence type="ECO:0000259" key="11">
    <source>
        <dbReference type="PROSITE" id="PS51762"/>
    </source>
</evidence>
<evidence type="ECO:0000256" key="1">
    <source>
        <dbReference type="ARBA" id="ARBA00004606"/>
    </source>
</evidence>
<evidence type="ECO:0000256" key="5">
    <source>
        <dbReference type="ARBA" id="ARBA00022989"/>
    </source>
</evidence>
<keyword evidence="13" id="KW-1185">Reference proteome</keyword>
<dbReference type="GO" id="GO:0015926">
    <property type="term" value="F:glucosidase activity"/>
    <property type="evidence" value="ECO:0007669"/>
    <property type="project" value="TreeGrafter"/>
</dbReference>
<gene>
    <name evidence="12" type="ORF">PHSY_005242</name>
</gene>
<keyword evidence="5 10" id="KW-1133">Transmembrane helix</keyword>
<evidence type="ECO:0000256" key="10">
    <source>
        <dbReference type="SAM" id="Phobius"/>
    </source>
</evidence>
<dbReference type="Proteomes" id="UP000014071">
    <property type="component" value="Unassembled WGS sequence"/>
</dbReference>
<dbReference type="FunFam" id="2.60.120.200:FF:000135">
    <property type="entry name" value="Related to KRE6-glucan synthase subunit"/>
    <property type="match status" value="1"/>
</dbReference>
<dbReference type="CDD" id="cd02180">
    <property type="entry name" value="GH16_fungal_KRE6_glucanase"/>
    <property type="match status" value="1"/>
</dbReference>
<evidence type="ECO:0000256" key="6">
    <source>
        <dbReference type="ARBA" id="ARBA00023136"/>
    </source>
</evidence>
<name>R9P8F8_PSEHS</name>
<dbReference type="eggNOG" id="ENOG502QR13">
    <property type="taxonomic scope" value="Eukaryota"/>
</dbReference>
<dbReference type="HOGENOM" id="CLU_010811_3_0_1"/>
<evidence type="ECO:0000256" key="8">
    <source>
        <dbReference type="ARBA" id="ARBA00023316"/>
    </source>
</evidence>
<evidence type="ECO:0000256" key="3">
    <source>
        <dbReference type="ARBA" id="ARBA00022692"/>
    </source>
</evidence>
<dbReference type="InterPro" id="IPR005629">
    <property type="entry name" value="Skn1/Kre6/Sbg1"/>
</dbReference>
<evidence type="ECO:0000313" key="12">
    <source>
        <dbReference type="EMBL" id="GAC97656.1"/>
    </source>
</evidence>
<feature type="transmembrane region" description="Helical" evidence="10">
    <location>
        <begin position="126"/>
        <end position="151"/>
    </location>
</feature>